<evidence type="ECO:0000313" key="2">
    <source>
        <dbReference type="Proteomes" id="UP000295636"/>
    </source>
</evidence>
<sequence length="83" mass="9519">MTRHKDAVKFIAKQEFAVQERIVHGLQELFTILSSGDIKLMKGYAGLYRLRIGTLRVLFEIDHNENADYIRAVDIACPITIRS</sequence>
<protein>
    <submittedName>
        <fullName evidence="1">Type II toxin-antitoxin system RelE/ParE family toxin</fullName>
    </submittedName>
</protein>
<dbReference type="RefSeq" id="WP_133225731.1">
    <property type="nucleotide sequence ID" value="NZ_SMRT01000002.1"/>
</dbReference>
<keyword evidence="2" id="KW-1185">Reference proteome</keyword>
<dbReference type="EMBL" id="SMRT01000002">
    <property type="protein sequence ID" value="TDF99193.1"/>
    <property type="molecule type" value="Genomic_DNA"/>
</dbReference>
<name>A0A4R5KTH0_9BACL</name>
<dbReference type="SUPFAM" id="SSF143011">
    <property type="entry name" value="RelE-like"/>
    <property type="match status" value="1"/>
</dbReference>
<reference evidence="1 2" key="1">
    <citation type="submission" date="2019-03" db="EMBL/GenBank/DDBJ databases">
        <title>This is whole genome sequence of Paenibacillus sp MS74 strain.</title>
        <authorList>
            <person name="Trinh H.N."/>
        </authorList>
    </citation>
    <scope>NUCLEOTIDE SEQUENCE [LARGE SCALE GENOMIC DNA]</scope>
    <source>
        <strain evidence="1 2">MS74</strain>
    </source>
</reference>
<dbReference type="AlphaFoldDB" id="A0A4R5KTH0"/>
<gene>
    <name evidence="1" type="ORF">E1757_04840</name>
</gene>
<dbReference type="Proteomes" id="UP000295636">
    <property type="component" value="Unassembled WGS sequence"/>
</dbReference>
<evidence type="ECO:0000313" key="1">
    <source>
        <dbReference type="EMBL" id="TDF99193.1"/>
    </source>
</evidence>
<organism evidence="1 2">
    <name type="scientific">Paenibacillus piri</name>
    <dbReference type="NCBI Taxonomy" id="2547395"/>
    <lineage>
        <taxon>Bacteria</taxon>
        <taxon>Bacillati</taxon>
        <taxon>Bacillota</taxon>
        <taxon>Bacilli</taxon>
        <taxon>Bacillales</taxon>
        <taxon>Paenibacillaceae</taxon>
        <taxon>Paenibacillus</taxon>
    </lineage>
</organism>
<accession>A0A4R5KTH0</accession>
<dbReference type="InterPro" id="IPR035093">
    <property type="entry name" value="RelE/ParE_toxin_dom_sf"/>
</dbReference>
<proteinExistence type="predicted"/>
<dbReference type="Gene3D" id="3.30.2310.20">
    <property type="entry name" value="RelE-like"/>
    <property type="match status" value="1"/>
</dbReference>
<dbReference type="OrthoDB" id="9805098at2"/>
<comment type="caution">
    <text evidence="1">The sequence shown here is derived from an EMBL/GenBank/DDBJ whole genome shotgun (WGS) entry which is preliminary data.</text>
</comment>